<protein>
    <recommendedName>
        <fullName evidence="3">Oxidoreductase</fullName>
    </recommendedName>
</protein>
<name>A0A382NWU6_9ZZZZ</name>
<dbReference type="PANTHER" id="PTHR43157">
    <property type="entry name" value="PHOSPHATIDYLINOSITOL-GLYCAN BIOSYNTHESIS CLASS F PROTEIN-RELATED"/>
    <property type="match status" value="1"/>
</dbReference>
<accession>A0A382NWU6</accession>
<keyword evidence="1" id="KW-0560">Oxidoreductase</keyword>
<dbReference type="Pfam" id="PF00106">
    <property type="entry name" value="adh_short"/>
    <property type="match status" value="1"/>
</dbReference>
<dbReference type="CDD" id="cd05327">
    <property type="entry name" value="retinol-DH_like_SDR_c_like"/>
    <property type="match status" value="1"/>
</dbReference>
<dbReference type="AlphaFoldDB" id="A0A382NWU6"/>
<dbReference type="InterPro" id="IPR002347">
    <property type="entry name" value="SDR_fam"/>
</dbReference>
<dbReference type="InterPro" id="IPR036291">
    <property type="entry name" value="NAD(P)-bd_dom_sf"/>
</dbReference>
<sequence length="301" mass="32621">MSTYRESDVPDQASKTFIVTGANTGIGYDAARVLAERGARVLLGCRSEEKAEQALANIREVKVDVDISWLPLDLASLASIKSAAERANQETRIDGLINNAGVMIPPRTLTEDGFELQFGVNHLGHFALTGLLMEKIKSNPGARIVNVSSLAHGNGRIIYDDLHAEKVYNRMERYAMSKFANILFTYELQRRLATTSSEAIAVACHPGGSATELGRYFPAIATIVLLPLRFLFNTSAEGALPTLMAATSDDVKGGDYFGPTQLGELRHSATKVDTVSAAKDEANAARLWQVSLEQTGVEYSI</sequence>
<dbReference type="EMBL" id="UINC01102879">
    <property type="protein sequence ID" value="SVC64835.1"/>
    <property type="molecule type" value="Genomic_DNA"/>
</dbReference>
<evidence type="ECO:0000313" key="2">
    <source>
        <dbReference type="EMBL" id="SVC64835.1"/>
    </source>
</evidence>
<evidence type="ECO:0008006" key="3">
    <source>
        <dbReference type="Google" id="ProtNLM"/>
    </source>
</evidence>
<proteinExistence type="predicted"/>
<organism evidence="2">
    <name type="scientific">marine metagenome</name>
    <dbReference type="NCBI Taxonomy" id="408172"/>
    <lineage>
        <taxon>unclassified sequences</taxon>
        <taxon>metagenomes</taxon>
        <taxon>ecological metagenomes</taxon>
    </lineage>
</organism>
<dbReference type="PANTHER" id="PTHR43157:SF31">
    <property type="entry name" value="PHOSPHATIDYLINOSITOL-GLYCAN BIOSYNTHESIS CLASS F PROTEIN"/>
    <property type="match status" value="1"/>
</dbReference>
<dbReference type="Gene3D" id="3.40.50.720">
    <property type="entry name" value="NAD(P)-binding Rossmann-like Domain"/>
    <property type="match status" value="1"/>
</dbReference>
<dbReference type="PRINTS" id="PR00080">
    <property type="entry name" value="SDRFAMILY"/>
</dbReference>
<dbReference type="SUPFAM" id="SSF51735">
    <property type="entry name" value="NAD(P)-binding Rossmann-fold domains"/>
    <property type="match status" value="1"/>
</dbReference>
<dbReference type="NCBIfam" id="NF004846">
    <property type="entry name" value="PRK06197.1"/>
    <property type="match status" value="1"/>
</dbReference>
<gene>
    <name evidence="2" type="ORF">METZ01_LOCUS317689</name>
</gene>
<dbReference type="GO" id="GO:0016491">
    <property type="term" value="F:oxidoreductase activity"/>
    <property type="evidence" value="ECO:0007669"/>
    <property type="project" value="UniProtKB-KW"/>
</dbReference>
<evidence type="ECO:0000256" key="1">
    <source>
        <dbReference type="ARBA" id="ARBA00023002"/>
    </source>
</evidence>
<dbReference type="PRINTS" id="PR00081">
    <property type="entry name" value="GDHRDH"/>
</dbReference>
<reference evidence="2" key="1">
    <citation type="submission" date="2018-05" db="EMBL/GenBank/DDBJ databases">
        <authorList>
            <person name="Lanie J.A."/>
            <person name="Ng W.-L."/>
            <person name="Kazmierczak K.M."/>
            <person name="Andrzejewski T.M."/>
            <person name="Davidsen T.M."/>
            <person name="Wayne K.J."/>
            <person name="Tettelin H."/>
            <person name="Glass J.I."/>
            <person name="Rusch D."/>
            <person name="Podicherti R."/>
            <person name="Tsui H.-C.T."/>
            <person name="Winkler M.E."/>
        </authorList>
    </citation>
    <scope>NUCLEOTIDE SEQUENCE</scope>
</reference>